<feature type="region of interest" description="Disordered" evidence="1">
    <location>
        <begin position="48"/>
        <end position="80"/>
    </location>
</feature>
<evidence type="ECO:0008006" key="3">
    <source>
        <dbReference type="Google" id="ProtNLM"/>
    </source>
</evidence>
<dbReference type="EMBL" id="GISG01145708">
    <property type="protein sequence ID" value="MBA4646345.1"/>
    <property type="molecule type" value="Transcribed_RNA"/>
</dbReference>
<dbReference type="Pfam" id="PF11347">
    <property type="entry name" value="CRR42-like"/>
    <property type="match status" value="1"/>
</dbReference>
<dbReference type="PANTHER" id="PTHR36799">
    <property type="match status" value="1"/>
</dbReference>
<reference evidence="2" key="1">
    <citation type="journal article" date="2013" name="J. Plant Res.">
        <title>Effect of fungi and light on seed germination of three Opuntia species from semiarid lands of central Mexico.</title>
        <authorList>
            <person name="Delgado-Sanchez P."/>
            <person name="Jimenez-Bremont J.F."/>
            <person name="Guerrero-Gonzalez Mde L."/>
            <person name="Flores J."/>
        </authorList>
    </citation>
    <scope>NUCLEOTIDE SEQUENCE</scope>
    <source>
        <tissue evidence="2">Cladode</tissue>
    </source>
</reference>
<dbReference type="GO" id="GO:0010258">
    <property type="term" value="P:NADH dehydrogenase complex (plastoquinone) assembly"/>
    <property type="evidence" value="ECO:0007669"/>
    <property type="project" value="InterPro"/>
</dbReference>
<protein>
    <recommendedName>
        <fullName evidence="3">Chlororespiratory reduction 42</fullName>
    </recommendedName>
</protein>
<feature type="compositionally biased region" description="Low complexity" evidence="1">
    <location>
        <begin position="54"/>
        <end position="63"/>
    </location>
</feature>
<proteinExistence type="predicted"/>
<dbReference type="InterPro" id="IPR021495">
    <property type="entry name" value="CRR42-like"/>
</dbReference>
<dbReference type="PANTHER" id="PTHR36799:SF2">
    <property type="entry name" value="PROTEIN CHLORORESPIRATORY REDUCTION 42, CHLOROPLASTIC"/>
    <property type="match status" value="1"/>
</dbReference>
<accession>A0A7C9DRN0</accession>
<reference evidence="2" key="2">
    <citation type="submission" date="2020-07" db="EMBL/GenBank/DDBJ databases">
        <authorList>
            <person name="Vera ALvarez R."/>
            <person name="Arias-Moreno D.M."/>
            <person name="Jimenez-Jacinto V."/>
            <person name="Jimenez-Bremont J.F."/>
            <person name="Swaminathan K."/>
            <person name="Moose S.P."/>
            <person name="Guerrero-Gonzalez M.L."/>
            <person name="Marino-Ramirez L."/>
            <person name="Landsman D."/>
            <person name="Rodriguez-Kessler M."/>
            <person name="Delgado-Sanchez P."/>
        </authorList>
    </citation>
    <scope>NUCLEOTIDE SEQUENCE</scope>
    <source>
        <tissue evidence="2">Cladode</tissue>
    </source>
</reference>
<evidence type="ECO:0000256" key="1">
    <source>
        <dbReference type="SAM" id="MobiDB-lite"/>
    </source>
</evidence>
<organism evidence="2">
    <name type="scientific">Opuntia streptacantha</name>
    <name type="common">Prickly pear cactus</name>
    <name type="synonym">Opuntia cardona</name>
    <dbReference type="NCBI Taxonomy" id="393608"/>
    <lineage>
        <taxon>Eukaryota</taxon>
        <taxon>Viridiplantae</taxon>
        <taxon>Streptophyta</taxon>
        <taxon>Embryophyta</taxon>
        <taxon>Tracheophyta</taxon>
        <taxon>Spermatophyta</taxon>
        <taxon>Magnoliopsida</taxon>
        <taxon>eudicotyledons</taxon>
        <taxon>Gunneridae</taxon>
        <taxon>Pentapetalae</taxon>
        <taxon>Caryophyllales</taxon>
        <taxon>Cactineae</taxon>
        <taxon>Cactaceae</taxon>
        <taxon>Opuntioideae</taxon>
        <taxon>Opuntia</taxon>
    </lineage>
</organism>
<sequence>MLLSVSSLISKPFSSPFITTHRSKLSIKTQTQTQVNVNLVTKTRCELNLNEQPSSSSSSSSSSNYSEKGRNKEASSSSKLGVGSPVIITEAPKMIKTAASVPCLRVNADLVKPGDVGRIVSRKPMDVWAIRLSIGTYLIDRKYFKALELDD</sequence>
<evidence type="ECO:0000313" key="2">
    <source>
        <dbReference type="EMBL" id="MBA4646345.1"/>
    </source>
</evidence>
<name>A0A7C9DRN0_OPUST</name>
<dbReference type="AlphaFoldDB" id="A0A7C9DRN0"/>